<dbReference type="STRING" id="1093900.A0A507BML7"/>
<dbReference type="PANTHER" id="PTHR12196">
    <property type="entry name" value="DOMAIN OF UNKNOWN FUNCTION 71 DUF71 -CONTAINING PROTEIN"/>
    <property type="match status" value="1"/>
</dbReference>
<dbReference type="EMBL" id="SKBQ01000126">
    <property type="protein sequence ID" value="TPX17980.1"/>
    <property type="molecule type" value="Genomic_DNA"/>
</dbReference>
<dbReference type="EC" id="6.3.1.14" evidence="1"/>
<dbReference type="Pfam" id="PF01902">
    <property type="entry name" value="Diphthami_syn_2"/>
    <property type="match status" value="1"/>
</dbReference>
<evidence type="ECO:0000256" key="4">
    <source>
        <dbReference type="ARBA" id="ARBA00031552"/>
    </source>
</evidence>
<feature type="region of interest" description="Disordered" evidence="6">
    <location>
        <begin position="182"/>
        <end position="254"/>
    </location>
</feature>
<dbReference type="InterPro" id="IPR014729">
    <property type="entry name" value="Rossmann-like_a/b/a_fold"/>
</dbReference>
<dbReference type="InterPro" id="IPR030662">
    <property type="entry name" value="DPH6/MJ0570"/>
</dbReference>
<evidence type="ECO:0000313" key="8">
    <source>
        <dbReference type="EMBL" id="TPX17980.1"/>
    </source>
</evidence>
<dbReference type="RefSeq" id="XP_030999691.1">
    <property type="nucleotide sequence ID" value="XM_031134733.1"/>
</dbReference>
<feature type="compositionally biased region" description="Polar residues" evidence="6">
    <location>
        <begin position="186"/>
        <end position="199"/>
    </location>
</feature>
<feature type="region of interest" description="Disordered" evidence="6">
    <location>
        <begin position="730"/>
        <end position="757"/>
    </location>
</feature>
<dbReference type="Proteomes" id="UP000319257">
    <property type="component" value="Unassembled WGS sequence"/>
</dbReference>
<evidence type="ECO:0000256" key="3">
    <source>
        <dbReference type="ARBA" id="ARBA00029814"/>
    </source>
</evidence>
<dbReference type="InParanoid" id="A0A507BML7"/>
<dbReference type="Gene3D" id="3.30.1330.40">
    <property type="entry name" value="RutC-like"/>
    <property type="match status" value="2"/>
</dbReference>
<dbReference type="SUPFAM" id="SSF55298">
    <property type="entry name" value="YjgF-like"/>
    <property type="match status" value="2"/>
</dbReference>
<feature type="compositionally biased region" description="Acidic residues" evidence="6">
    <location>
        <begin position="739"/>
        <end position="750"/>
    </location>
</feature>
<comment type="caution">
    <text evidence="8">The sequence shown here is derived from an EMBL/GenBank/DDBJ whole genome shotgun (WGS) entry which is preliminary data.</text>
</comment>
<dbReference type="AlphaFoldDB" id="A0A507BML7"/>
<dbReference type="InterPro" id="IPR002761">
    <property type="entry name" value="Diphthami_syn_dom"/>
</dbReference>
<protein>
    <recommendedName>
        <fullName evidence="2">Diphthine--ammonia ligase</fullName>
        <ecNumber evidence="1">6.3.1.14</ecNumber>
    </recommendedName>
    <alternativeName>
        <fullName evidence="3">Diphthamide synthase</fullName>
    </alternativeName>
    <alternativeName>
        <fullName evidence="4">Diphthamide synthetase</fullName>
    </alternativeName>
</protein>
<dbReference type="GO" id="GO:0017183">
    <property type="term" value="P:protein histidyl modification to diphthamide"/>
    <property type="evidence" value="ECO:0007669"/>
    <property type="project" value="TreeGrafter"/>
</dbReference>
<gene>
    <name evidence="8" type="ORF">E0L32_011948</name>
</gene>
<dbReference type="GO" id="GO:0017178">
    <property type="term" value="F:diphthine-ammonia ligase activity"/>
    <property type="evidence" value="ECO:0007669"/>
    <property type="project" value="UniProtKB-EC"/>
</dbReference>
<feature type="region of interest" description="Disordered" evidence="6">
    <location>
        <begin position="1"/>
        <end position="23"/>
    </location>
</feature>
<feature type="domain" description="Diphthamide synthase" evidence="7">
    <location>
        <begin position="252"/>
        <end position="408"/>
    </location>
</feature>
<evidence type="ECO:0000256" key="5">
    <source>
        <dbReference type="ARBA" id="ARBA00048108"/>
    </source>
</evidence>
<dbReference type="Pfam" id="PF01042">
    <property type="entry name" value="Ribonuc_L-PSP"/>
    <property type="match status" value="1"/>
</dbReference>
<evidence type="ECO:0000313" key="9">
    <source>
        <dbReference type="Proteomes" id="UP000319257"/>
    </source>
</evidence>
<dbReference type="InterPro" id="IPR035959">
    <property type="entry name" value="RutC-like_sf"/>
</dbReference>
<accession>A0A507BML7</accession>
<name>A0A507BML7_9PEZI</name>
<dbReference type="CDD" id="cd06156">
    <property type="entry name" value="eu_AANH_C_2"/>
    <property type="match status" value="1"/>
</dbReference>
<feature type="compositionally biased region" description="Low complexity" evidence="6">
    <location>
        <begin position="1"/>
        <end position="21"/>
    </location>
</feature>
<evidence type="ECO:0000256" key="6">
    <source>
        <dbReference type="SAM" id="MobiDB-lite"/>
    </source>
</evidence>
<dbReference type="SUPFAM" id="SSF52402">
    <property type="entry name" value="Adenine nucleotide alpha hydrolases-like"/>
    <property type="match status" value="1"/>
</dbReference>
<evidence type="ECO:0000259" key="7">
    <source>
        <dbReference type="Pfam" id="PF01902"/>
    </source>
</evidence>
<keyword evidence="9" id="KW-1185">Reference proteome</keyword>
<dbReference type="Gene3D" id="3.90.1490.10">
    <property type="entry name" value="putative n-type atp pyrophosphatase, domain 2"/>
    <property type="match status" value="1"/>
</dbReference>
<evidence type="ECO:0000256" key="1">
    <source>
        <dbReference type="ARBA" id="ARBA00012089"/>
    </source>
</evidence>
<proteinExistence type="predicted"/>
<dbReference type="PANTHER" id="PTHR12196:SF2">
    <property type="entry name" value="DIPHTHINE--AMMONIA LIGASE"/>
    <property type="match status" value="1"/>
</dbReference>
<dbReference type="CDD" id="cd06155">
    <property type="entry name" value="eu_AANH_C_1"/>
    <property type="match status" value="1"/>
</dbReference>
<reference evidence="8 9" key="1">
    <citation type="submission" date="2019-06" db="EMBL/GenBank/DDBJ databases">
        <title>Draft genome sequence of the filamentous fungus Phialemoniopsis curvata isolated from diesel fuel.</title>
        <authorList>
            <person name="Varaljay V.A."/>
            <person name="Lyon W.J."/>
            <person name="Crouch A.L."/>
            <person name="Drake C.E."/>
            <person name="Hollomon J.M."/>
            <person name="Nadeau L.J."/>
            <person name="Nunn H.S."/>
            <person name="Stevenson B.S."/>
            <person name="Bojanowski C.L."/>
            <person name="Crookes-Goodson W.J."/>
        </authorList>
    </citation>
    <scope>NUCLEOTIDE SEQUENCE [LARGE SCALE GENOMIC DNA]</scope>
    <source>
        <strain evidence="8 9">D216</strain>
    </source>
</reference>
<feature type="region of interest" description="Disordered" evidence="6">
    <location>
        <begin position="113"/>
        <end position="138"/>
    </location>
</feature>
<sequence length="998" mass="104909">MADSSATAAAAPPPVRASAPPGKGLNVIALVSGGKDSFYSALHCLAHGHRLVALANLYPARAPADGSPAVTAAQSSSSSSSSSTTTKTTVVLPAAAGQGAAGSLAVVAGGSTAGQAVDGQGPTTTAPGQQQQQQGDEDEAGLNSFMYQTVGHQVLPLYAAATGLPLYRHPIVGGALQSAREYADPSTLSGPASSSPQTTRQEDPGSSSLASPPSAASSPSPHEGDQHAPANQSPAAAVPQQKGTPADHAPAADETESMVPLLEAVMRAHPEANALCSGAILSTYQRTRVESVATRLGLVPLAFLWKFPALPGAGGDDDDEAQLLHDMEAAGLRARVVRVASGGLDESFLWEEVTGRRGVERVRRAVGRYGAPELGAVIGEGGEFETLVLDGPRCLFRDGRIAVRDEDREVVSEGGGTYWLRIRGASVEAKPEGGAAGGDAAEELVRIPELFDGRFEAVMAQLSQDESRDQDVVEEDDRSLLSSDDLFLNDNIDSSAIFTPSCFVAEQSSRSSIEEETRSIVTQIRSFLREHSLQPLSITNTVVVLRDMADFPAINAVYGALFPDPNPPSRVTISCGDRLPRGVGIAVFLSVHRALERGDRQGLHVQSRSYWAPANIGPYSQAVSVPVASLLRGGGGGSREGQQQQHSSGGARLVAIAGQIPLVPATMELPAPEQDSFSLQLVLALQHLWRVGAEVGVQWWSSAVAYVPRQAPALRERAVLAGRAWRAAHRWSKDGKRDDDDDDDDDEEPGGPDLWDRTFDTRYRSYAAAESEAAERRGSLPDYGVLARPCAADQRRPVPPVFVAEVEQLPRSAQVEWHAHLGFAGAGAGRGGTVRTATYPLARGAARRGGVAHTTLEDGDGAAFVQTVVWWEYPDAAAGEEPLVASELDITDEDDEDGLRMGRDGMLGGGKGARLSPCLVPELVYVDARAFSPASAGEQQKMEEEEGAWVPGGGALRTPVVPCFSLWKADDGDDGARRLGAVVVYRGVVGGCVWGHCG</sequence>
<feature type="compositionally biased region" description="Low complexity" evidence="6">
    <location>
        <begin position="206"/>
        <end position="221"/>
    </location>
</feature>
<comment type="catalytic activity">
    <reaction evidence="5">
        <text>diphthine-[translation elongation factor 2] + NH4(+) + ATP = diphthamide-[translation elongation factor 2] + AMP + diphosphate + H(+)</text>
        <dbReference type="Rhea" id="RHEA:19753"/>
        <dbReference type="Rhea" id="RHEA-COMP:10172"/>
        <dbReference type="Rhea" id="RHEA-COMP:10174"/>
        <dbReference type="ChEBI" id="CHEBI:15378"/>
        <dbReference type="ChEBI" id="CHEBI:16692"/>
        <dbReference type="ChEBI" id="CHEBI:28938"/>
        <dbReference type="ChEBI" id="CHEBI:30616"/>
        <dbReference type="ChEBI" id="CHEBI:33019"/>
        <dbReference type="ChEBI" id="CHEBI:82696"/>
        <dbReference type="ChEBI" id="CHEBI:456215"/>
        <dbReference type="EC" id="6.3.1.14"/>
    </reaction>
</comment>
<feature type="compositionally biased region" description="Low complexity" evidence="6">
    <location>
        <begin position="67"/>
        <end position="86"/>
    </location>
</feature>
<dbReference type="CDD" id="cd01994">
    <property type="entry name" value="AANH_PF0828-like"/>
    <property type="match status" value="1"/>
</dbReference>
<organism evidence="8 9">
    <name type="scientific">Thyridium curvatum</name>
    <dbReference type="NCBI Taxonomy" id="1093900"/>
    <lineage>
        <taxon>Eukaryota</taxon>
        <taxon>Fungi</taxon>
        <taxon>Dikarya</taxon>
        <taxon>Ascomycota</taxon>
        <taxon>Pezizomycotina</taxon>
        <taxon>Sordariomycetes</taxon>
        <taxon>Sordariomycetidae</taxon>
        <taxon>Thyridiales</taxon>
        <taxon>Thyridiaceae</taxon>
        <taxon>Thyridium</taxon>
    </lineage>
</organism>
<feature type="region of interest" description="Disordered" evidence="6">
    <location>
        <begin position="64"/>
        <end position="86"/>
    </location>
</feature>
<evidence type="ECO:0000256" key="2">
    <source>
        <dbReference type="ARBA" id="ARBA00018426"/>
    </source>
</evidence>
<dbReference type="GeneID" id="41979395"/>
<dbReference type="OrthoDB" id="686384at2759"/>
<dbReference type="FunCoup" id="A0A507BML7">
    <property type="interactions" value="98"/>
</dbReference>
<dbReference type="Gene3D" id="3.40.50.620">
    <property type="entry name" value="HUPs"/>
    <property type="match status" value="1"/>
</dbReference>
<feature type="compositionally biased region" description="Low complexity" evidence="6">
    <location>
        <begin position="113"/>
        <end position="134"/>
    </location>
</feature>
<dbReference type="InterPro" id="IPR006175">
    <property type="entry name" value="YjgF/YER057c/UK114"/>
</dbReference>